<feature type="domain" description="AAA+ ATPase" evidence="5">
    <location>
        <begin position="73"/>
        <end position="227"/>
    </location>
</feature>
<keyword evidence="4" id="KW-0547">Nucleotide-binding</keyword>
<organism evidence="6 7">
    <name type="scientific">Daedalea quercina L-15889</name>
    <dbReference type="NCBI Taxonomy" id="1314783"/>
    <lineage>
        <taxon>Eukaryota</taxon>
        <taxon>Fungi</taxon>
        <taxon>Dikarya</taxon>
        <taxon>Basidiomycota</taxon>
        <taxon>Agaricomycotina</taxon>
        <taxon>Agaricomycetes</taxon>
        <taxon>Polyporales</taxon>
        <taxon>Fomitopsis</taxon>
    </lineage>
</organism>
<sequence>MWYKYHYIRVSRKRVSEMTLGHQRETLELSILAFSHAIVNVILNEAKEMYNTAKADIVSVYTANTDSSAVGNGMQTEYGPPGSGKTFVIRAIAGELGLDVYVVTLSRPTLDDNTLYKLIADLPERCIALMEDIDVAFRHDLSQRLPETSTDPDSVDSIIDALARATASTTTTSTSSLSLSGLLNALDGIAAQEGRLLFATTNDYGALDPALCRPGRMDVHVEFHNASKFQAEELFRVFY</sequence>
<dbReference type="GO" id="GO:0005743">
    <property type="term" value="C:mitochondrial inner membrane"/>
    <property type="evidence" value="ECO:0007669"/>
    <property type="project" value="UniProtKB-SubCell"/>
</dbReference>
<keyword evidence="3" id="KW-0472">Membrane</keyword>
<dbReference type="Pfam" id="PF00004">
    <property type="entry name" value="AAA"/>
    <property type="match status" value="1"/>
</dbReference>
<evidence type="ECO:0000256" key="2">
    <source>
        <dbReference type="ARBA" id="ARBA00007448"/>
    </source>
</evidence>
<dbReference type="SUPFAM" id="SSF52540">
    <property type="entry name" value="P-loop containing nucleoside triphosphate hydrolases"/>
    <property type="match status" value="1"/>
</dbReference>
<dbReference type="GO" id="GO:0005524">
    <property type="term" value="F:ATP binding"/>
    <property type="evidence" value="ECO:0007669"/>
    <property type="project" value="UniProtKB-KW"/>
</dbReference>
<proteinExistence type="inferred from homology"/>
<evidence type="ECO:0000256" key="4">
    <source>
        <dbReference type="RuleBase" id="RU003651"/>
    </source>
</evidence>
<dbReference type="InterPro" id="IPR003960">
    <property type="entry name" value="ATPase_AAA_CS"/>
</dbReference>
<dbReference type="InterPro" id="IPR014851">
    <property type="entry name" value="BCS1_N"/>
</dbReference>
<keyword evidence="4" id="KW-0067">ATP-binding</keyword>
<dbReference type="GO" id="GO:0016887">
    <property type="term" value="F:ATP hydrolysis activity"/>
    <property type="evidence" value="ECO:0007669"/>
    <property type="project" value="InterPro"/>
</dbReference>
<dbReference type="SMART" id="SM00382">
    <property type="entry name" value="AAA"/>
    <property type="match status" value="1"/>
</dbReference>
<dbReference type="AlphaFoldDB" id="A0A165NF89"/>
<gene>
    <name evidence="6" type="ORF">DAEQUDRAFT_758445</name>
</gene>
<comment type="subcellular location">
    <subcellularLocation>
        <location evidence="1">Mitochondrion inner membrane</location>
        <topology evidence="1">Single-pass membrane protein</topology>
    </subcellularLocation>
</comment>
<dbReference type="EMBL" id="KV429082">
    <property type="protein sequence ID" value="KZT66897.1"/>
    <property type="molecule type" value="Genomic_DNA"/>
</dbReference>
<dbReference type="STRING" id="1314783.A0A165NF89"/>
<dbReference type="InterPro" id="IPR003959">
    <property type="entry name" value="ATPase_AAA_core"/>
</dbReference>
<protein>
    <submittedName>
        <fullName evidence="6">p-loop containing nucleoside triphosphate hydrolase protein</fullName>
    </submittedName>
</protein>
<comment type="similarity">
    <text evidence="2">Belongs to the AAA ATPase family. BCS1 subfamily.</text>
</comment>
<dbReference type="Gene3D" id="3.40.50.300">
    <property type="entry name" value="P-loop containing nucleotide triphosphate hydrolases"/>
    <property type="match status" value="1"/>
</dbReference>
<dbReference type="Proteomes" id="UP000076727">
    <property type="component" value="Unassembled WGS sequence"/>
</dbReference>
<keyword evidence="7" id="KW-1185">Reference proteome</keyword>
<accession>A0A165NF89</accession>
<evidence type="ECO:0000256" key="3">
    <source>
        <dbReference type="ARBA" id="ARBA00022792"/>
    </source>
</evidence>
<dbReference type="InterPro" id="IPR027417">
    <property type="entry name" value="P-loop_NTPase"/>
</dbReference>
<keyword evidence="3" id="KW-0999">Mitochondrion inner membrane</keyword>
<dbReference type="PROSITE" id="PS00674">
    <property type="entry name" value="AAA"/>
    <property type="match status" value="1"/>
</dbReference>
<reference evidence="6 7" key="1">
    <citation type="journal article" date="2016" name="Mol. Biol. Evol.">
        <title>Comparative Genomics of Early-Diverging Mushroom-Forming Fungi Provides Insights into the Origins of Lignocellulose Decay Capabilities.</title>
        <authorList>
            <person name="Nagy L.G."/>
            <person name="Riley R."/>
            <person name="Tritt A."/>
            <person name="Adam C."/>
            <person name="Daum C."/>
            <person name="Floudas D."/>
            <person name="Sun H."/>
            <person name="Yadav J.S."/>
            <person name="Pangilinan J."/>
            <person name="Larsson K.H."/>
            <person name="Matsuura K."/>
            <person name="Barry K."/>
            <person name="Labutti K."/>
            <person name="Kuo R."/>
            <person name="Ohm R.A."/>
            <person name="Bhattacharya S.S."/>
            <person name="Shirouzu T."/>
            <person name="Yoshinaga Y."/>
            <person name="Martin F.M."/>
            <person name="Grigoriev I.V."/>
            <person name="Hibbett D.S."/>
        </authorList>
    </citation>
    <scope>NUCLEOTIDE SEQUENCE [LARGE SCALE GENOMIC DNA]</scope>
    <source>
        <strain evidence="6 7">L-15889</strain>
    </source>
</reference>
<dbReference type="Pfam" id="PF08740">
    <property type="entry name" value="BCS1_N"/>
    <property type="match status" value="1"/>
</dbReference>
<keyword evidence="6" id="KW-0378">Hydrolase</keyword>
<dbReference type="OrthoDB" id="10251412at2759"/>
<evidence type="ECO:0000313" key="6">
    <source>
        <dbReference type="EMBL" id="KZT66897.1"/>
    </source>
</evidence>
<name>A0A165NF89_9APHY</name>
<dbReference type="PANTHER" id="PTHR23070">
    <property type="entry name" value="BCS1 AAA-TYPE ATPASE"/>
    <property type="match status" value="1"/>
</dbReference>
<dbReference type="InterPro" id="IPR050747">
    <property type="entry name" value="Mitochondrial_chaperone_BCS1"/>
</dbReference>
<evidence type="ECO:0000256" key="1">
    <source>
        <dbReference type="ARBA" id="ARBA00004434"/>
    </source>
</evidence>
<dbReference type="InterPro" id="IPR003593">
    <property type="entry name" value="AAA+_ATPase"/>
</dbReference>
<evidence type="ECO:0000313" key="7">
    <source>
        <dbReference type="Proteomes" id="UP000076727"/>
    </source>
</evidence>
<evidence type="ECO:0000259" key="5">
    <source>
        <dbReference type="SMART" id="SM00382"/>
    </source>
</evidence>
<keyword evidence="3" id="KW-0496">Mitochondrion</keyword>